<feature type="region of interest" description="Disordered" evidence="1">
    <location>
        <begin position="46"/>
        <end position="116"/>
    </location>
</feature>
<evidence type="ECO:0000313" key="3">
    <source>
        <dbReference type="Proteomes" id="UP000073492"/>
    </source>
</evidence>
<evidence type="ECO:0000313" key="2">
    <source>
        <dbReference type="EMBL" id="KXT14953.1"/>
    </source>
</evidence>
<feature type="compositionally biased region" description="Basic and acidic residues" evidence="1">
    <location>
        <begin position="86"/>
        <end position="97"/>
    </location>
</feature>
<accession>A0A139IJM3</accession>
<dbReference type="Proteomes" id="UP000073492">
    <property type="component" value="Unassembled WGS sequence"/>
</dbReference>
<reference evidence="2 3" key="1">
    <citation type="submission" date="2015-07" db="EMBL/GenBank/DDBJ databases">
        <title>Comparative genomics of the Sigatoka disease complex on banana suggests a link between parallel evolutionary changes in Pseudocercospora fijiensis and Pseudocercospora eumusae and increased virulence on the banana host.</title>
        <authorList>
            <person name="Chang T.-C."/>
            <person name="Salvucci A."/>
            <person name="Crous P.W."/>
            <person name="Stergiopoulos I."/>
        </authorList>
    </citation>
    <scope>NUCLEOTIDE SEQUENCE [LARGE SCALE GENOMIC DNA]</scope>
    <source>
        <strain evidence="2 3">CBS 116634</strain>
    </source>
</reference>
<name>A0A139IJM3_9PEZI</name>
<evidence type="ECO:0000256" key="1">
    <source>
        <dbReference type="SAM" id="MobiDB-lite"/>
    </source>
</evidence>
<feature type="compositionally biased region" description="Polar residues" evidence="1">
    <location>
        <begin position="46"/>
        <end position="55"/>
    </location>
</feature>
<dbReference type="AlphaFoldDB" id="A0A139IJM3"/>
<gene>
    <name evidence="2" type="ORF">AC579_4386</name>
</gene>
<protein>
    <submittedName>
        <fullName evidence="2">Uncharacterized protein</fullName>
    </submittedName>
</protein>
<keyword evidence="3" id="KW-1185">Reference proteome</keyword>
<dbReference type="EMBL" id="LFZO01000070">
    <property type="protein sequence ID" value="KXT14953.1"/>
    <property type="molecule type" value="Genomic_DNA"/>
</dbReference>
<comment type="caution">
    <text evidence="2">The sequence shown here is derived from an EMBL/GenBank/DDBJ whole genome shotgun (WGS) entry which is preliminary data.</text>
</comment>
<sequence length="156" mass="17449">MPASGLQTQYANRRLRRSPRLLGMCLLVRPKQVRVAGPLLTRVTYSHQPSLQPTSHCDAGSSAPQEKDSTAEQGHAPEPQAQLTHQPDHQPHADRSPRGPYIDPILNPRLPKTNPEQPVVIYRDRDQLLSESELTDAEVRYLLSIALRKVINAVTQ</sequence>
<proteinExistence type="predicted"/>
<organism evidence="2 3">
    <name type="scientific">Pseudocercospora musae</name>
    <dbReference type="NCBI Taxonomy" id="113226"/>
    <lineage>
        <taxon>Eukaryota</taxon>
        <taxon>Fungi</taxon>
        <taxon>Dikarya</taxon>
        <taxon>Ascomycota</taxon>
        <taxon>Pezizomycotina</taxon>
        <taxon>Dothideomycetes</taxon>
        <taxon>Dothideomycetidae</taxon>
        <taxon>Mycosphaerellales</taxon>
        <taxon>Mycosphaerellaceae</taxon>
        <taxon>Pseudocercospora</taxon>
    </lineage>
</organism>
<dbReference type="OrthoDB" id="3649136at2759"/>